<proteinExistence type="predicted"/>
<gene>
    <name evidence="1" type="ORF">SOCE26_104300</name>
</gene>
<evidence type="ECO:0000313" key="1">
    <source>
        <dbReference type="EMBL" id="AUX48887.1"/>
    </source>
</evidence>
<protein>
    <submittedName>
        <fullName evidence="1">Uncharacterized protein</fullName>
    </submittedName>
</protein>
<evidence type="ECO:0000313" key="2">
    <source>
        <dbReference type="Proteomes" id="UP000238348"/>
    </source>
</evidence>
<organism evidence="1 2">
    <name type="scientific">Sorangium cellulosum</name>
    <name type="common">Polyangium cellulosum</name>
    <dbReference type="NCBI Taxonomy" id="56"/>
    <lineage>
        <taxon>Bacteria</taxon>
        <taxon>Pseudomonadati</taxon>
        <taxon>Myxococcota</taxon>
        <taxon>Polyangia</taxon>
        <taxon>Polyangiales</taxon>
        <taxon>Polyangiaceae</taxon>
        <taxon>Sorangium</taxon>
    </lineage>
</organism>
<reference evidence="1 2" key="1">
    <citation type="submission" date="2015-09" db="EMBL/GenBank/DDBJ databases">
        <title>Sorangium comparison.</title>
        <authorList>
            <person name="Zaburannyi N."/>
            <person name="Bunk B."/>
            <person name="Overmann J."/>
            <person name="Mueller R."/>
        </authorList>
    </citation>
    <scope>NUCLEOTIDE SEQUENCE [LARGE SCALE GENOMIC DNA]</scope>
    <source>
        <strain evidence="1 2">So ce26</strain>
    </source>
</reference>
<dbReference type="AlphaFoldDB" id="A0A2L0FBK8"/>
<accession>A0A2L0FBK8</accession>
<sequence length="334" mass="35144">MLRSSRPSPLPAALIAVLPLIAGCAGLPLIAGCAGRPLPARPGPTEVALTPAPASPSPDLNAASDAEMGGVILVWGNTGGAPPRTWHVAEDGAVIREEPGIVVATRRGAWRWEAGEEQVATSACELWNGIQREPGDGTGTRATLVRRGEDGRQEVITPPAEEDLNEIHHTATLIGSVGPYLFVEERTYRDGCGAHGSEGAAFVVWNAELGAAVDLLAEVPGAPALQEAAEVILDESEEDPGAARQEEDSPELVQIAPAYSPSGWLRLTAQLARSACYACSDGAWSSYSRSATVPLTERPKRLSAWASPPTQLQAFLARTPGVTLGGWSRFDQER</sequence>
<name>A0A2L0FBK8_SORCE</name>
<dbReference type="RefSeq" id="WP_159398077.1">
    <property type="nucleotide sequence ID" value="NZ_CP012673.1"/>
</dbReference>
<dbReference type="EMBL" id="CP012673">
    <property type="protein sequence ID" value="AUX48887.1"/>
    <property type="molecule type" value="Genomic_DNA"/>
</dbReference>
<dbReference type="OrthoDB" id="5500258at2"/>
<dbReference type="Proteomes" id="UP000238348">
    <property type="component" value="Chromosome"/>
</dbReference>
<dbReference type="PROSITE" id="PS51257">
    <property type="entry name" value="PROKAR_LIPOPROTEIN"/>
    <property type="match status" value="1"/>
</dbReference>